<evidence type="ECO:0000256" key="3">
    <source>
        <dbReference type="ARBA" id="ARBA00022801"/>
    </source>
</evidence>
<evidence type="ECO:0000313" key="5">
    <source>
        <dbReference type="EMBL" id="PZQ21143.1"/>
    </source>
</evidence>
<feature type="domain" description="VRR-NUC" evidence="4">
    <location>
        <begin position="1"/>
        <end position="118"/>
    </location>
</feature>
<comment type="caution">
    <text evidence="5">The sequence shown here is derived from an EMBL/GenBank/DDBJ whole genome shotgun (WGS) entry which is preliminary data.</text>
</comment>
<dbReference type="AlphaFoldDB" id="A0A2W5MTV2"/>
<dbReference type="GO" id="GO:0003676">
    <property type="term" value="F:nucleic acid binding"/>
    <property type="evidence" value="ECO:0007669"/>
    <property type="project" value="InterPro"/>
</dbReference>
<accession>A0A2W5MTV2</accession>
<dbReference type="InterPro" id="IPR011856">
    <property type="entry name" value="tRNA_endonuc-like_dom_sf"/>
</dbReference>
<protein>
    <submittedName>
        <fullName evidence="5">VRR-NUC domain-containing protein</fullName>
    </submittedName>
</protein>
<proteinExistence type="predicted"/>
<sequence>MREQEIQNRIRNALAGRCMAFRANVGRAWTGSRVENLPGRRVLVHDARPFSTGLPPGFSDLFGVVATVVTPDMVGERVGRFFGLEIKADGGRASDQQQRFLSAVRLNGGLSGIARSPADALEVLGL</sequence>
<dbReference type="Proteomes" id="UP000248597">
    <property type="component" value="Unassembled WGS sequence"/>
</dbReference>
<dbReference type="EMBL" id="QFPJ01000035">
    <property type="protein sequence ID" value="PZQ21143.1"/>
    <property type="molecule type" value="Genomic_DNA"/>
</dbReference>
<dbReference type="Gene3D" id="3.40.1350.10">
    <property type="match status" value="1"/>
</dbReference>
<comment type="cofactor">
    <cofactor evidence="1">
        <name>Mg(2+)</name>
        <dbReference type="ChEBI" id="CHEBI:18420"/>
    </cofactor>
</comment>
<name>A0A2W5MTV2_SPHMC</name>
<keyword evidence="2" id="KW-0540">Nuclease</keyword>
<dbReference type="GO" id="GO:0004518">
    <property type="term" value="F:nuclease activity"/>
    <property type="evidence" value="ECO:0007669"/>
    <property type="project" value="UniProtKB-KW"/>
</dbReference>
<evidence type="ECO:0000259" key="4">
    <source>
        <dbReference type="SMART" id="SM00990"/>
    </source>
</evidence>
<keyword evidence="3" id="KW-0378">Hydrolase</keyword>
<dbReference type="GO" id="GO:0016788">
    <property type="term" value="F:hydrolase activity, acting on ester bonds"/>
    <property type="evidence" value="ECO:0007669"/>
    <property type="project" value="InterPro"/>
</dbReference>
<organism evidence="5 6">
    <name type="scientific">Sphingopyxis macrogoltabida</name>
    <name type="common">Sphingomonas macrogoltabidus</name>
    <dbReference type="NCBI Taxonomy" id="33050"/>
    <lineage>
        <taxon>Bacteria</taxon>
        <taxon>Pseudomonadati</taxon>
        <taxon>Pseudomonadota</taxon>
        <taxon>Alphaproteobacteria</taxon>
        <taxon>Sphingomonadales</taxon>
        <taxon>Sphingomonadaceae</taxon>
        <taxon>Sphingopyxis</taxon>
    </lineage>
</organism>
<evidence type="ECO:0000256" key="2">
    <source>
        <dbReference type="ARBA" id="ARBA00022722"/>
    </source>
</evidence>
<evidence type="ECO:0000256" key="1">
    <source>
        <dbReference type="ARBA" id="ARBA00001946"/>
    </source>
</evidence>
<evidence type="ECO:0000313" key="6">
    <source>
        <dbReference type="Proteomes" id="UP000248597"/>
    </source>
</evidence>
<dbReference type="SMART" id="SM00990">
    <property type="entry name" value="VRR_NUC"/>
    <property type="match status" value="1"/>
</dbReference>
<gene>
    <name evidence="5" type="ORF">DI569_12825</name>
</gene>
<dbReference type="InterPro" id="IPR014883">
    <property type="entry name" value="VRR_NUC"/>
</dbReference>
<reference evidence="5 6" key="1">
    <citation type="submission" date="2017-08" db="EMBL/GenBank/DDBJ databases">
        <title>Infants hospitalized years apart are colonized by the same room-sourced microbial strains.</title>
        <authorList>
            <person name="Brooks B."/>
            <person name="Olm M.R."/>
            <person name="Firek B.A."/>
            <person name="Baker R."/>
            <person name="Thomas B.C."/>
            <person name="Morowitz M.J."/>
            <person name="Banfield J.F."/>
        </authorList>
    </citation>
    <scope>NUCLEOTIDE SEQUENCE [LARGE SCALE GENOMIC DNA]</scope>
    <source>
        <strain evidence="5">S2_005_003_R2_47</strain>
    </source>
</reference>